<evidence type="ECO:0000313" key="2">
    <source>
        <dbReference type="Proteomes" id="UP000004848"/>
    </source>
</evidence>
<gene>
    <name evidence="1" type="ORF">SIAM614_12888</name>
</gene>
<comment type="caution">
    <text evidence="1">The sequence shown here is derived from an EMBL/GenBank/DDBJ whole genome shotgun (WGS) entry which is preliminary data.</text>
</comment>
<accession>A0NQ53</accession>
<protein>
    <submittedName>
        <fullName evidence="1">Uncharacterized protein</fullName>
    </submittedName>
</protein>
<reference evidence="1 2" key="1">
    <citation type="submission" date="2006-05" db="EMBL/GenBank/DDBJ databases">
        <authorList>
            <person name="King G."/>
            <person name="Ferriera S."/>
            <person name="Johnson J."/>
            <person name="Kravitz S."/>
            <person name="Beeson K."/>
            <person name="Sutton G."/>
            <person name="Rogers Y.-H."/>
            <person name="Friedman R."/>
            <person name="Frazier M."/>
            <person name="Venter J.C."/>
        </authorList>
    </citation>
    <scope>NUCLEOTIDE SEQUENCE [LARGE SCALE GENOMIC DNA]</scope>
    <source>
        <strain evidence="2">ATCC 25650 / DSM 13394 / JCM 20685 / NBRC 16684 / NCIMB 2208 / IAM 12614 / B1</strain>
    </source>
</reference>
<organism evidence="1 2">
    <name type="scientific">Roseibium aggregatum (strain ATCC 25650 / DSM 13394 / JCM 20685 / NBRC 16684 / NCIMB 2208 / IAM 12614 / B1)</name>
    <name type="common">Stappia aggregata</name>
    <dbReference type="NCBI Taxonomy" id="384765"/>
    <lineage>
        <taxon>Bacteria</taxon>
        <taxon>Pseudomonadati</taxon>
        <taxon>Pseudomonadota</taxon>
        <taxon>Alphaproteobacteria</taxon>
        <taxon>Hyphomicrobiales</taxon>
        <taxon>Stappiaceae</taxon>
        <taxon>Roseibium</taxon>
    </lineage>
</organism>
<dbReference type="Proteomes" id="UP000004848">
    <property type="component" value="Unassembled WGS sequence"/>
</dbReference>
<sequence length="74" mass="7702">MKFAVLAAFFWFWSAVVRLPKEINSGYGGIGGTAQELGDKLRNQSFRSAVGALCAAIAALCQAGAMAAPSFAAF</sequence>
<name>A0NQ53_ROSAI</name>
<dbReference type="EMBL" id="AAUW01000004">
    <property type="protein sequence ID" value="EAV44911.1"/>
    <property type="molecule type" value="Genomic_DNA"/>
</dbReference>
<proteinExistence type="predicted"/>
<dbReference type="AlphaFoldDB" id="A0NQ53"/>
<evidence type="ECO:0000313" key="1">
    <source>
        <dbReference type="EMBL" id="EAV44911.1"/>
    </source>
</evidence>